<dbReference type="OrthoDB" id="9810012at2"/>
<organism evidence="1 2">
    <name type="scientific">Sporanaerobacter acetigenes DSM 13106</name>
    <dbReference type="NCBI Taxonomy" id="1123281"/>
    <lineage>
        <taxon>Bacteria</taxon>
        <taxon>Bacillati</taxon>
        <taxon>Bacillota</taxon>
        <taxon>Tissierellia</taxon>
        <taxon>Tissierellales</taxon>
        <taxon>Sporanaerobacteraceae</taxon>
        <taxon>Sporanaerobacter</taxon>
    </lineage>
</organism>
<gene>
    <name evidence="1" type="ORF">SAMN02745180_02820</name>
</gene>
<reference evidence="1 2" key="1">
    <citation type="submission" date="2016-11" db="EMBL/GenBank/DDBJ databases">
        <authorList>
            <person name="Jaros S."/>
            <person name="Januszkiewicz K."/>
            <person name="Wedrychowicz H."/>
        </authorList>
    </citation>
    <scope>NUCLEOTIDE SEQUENCE [LARGE SCALE GENOMIC DNA]</scope>
    <source>
        <strain evidence="1 2">DSM 13106</strain>
    </source>
</reference>
<sequence length="187" mass="21957">MPSVLTHINLANDILRLNSNLDKYKFIIGTIMPDCIDFSDNKEYRSSHYIGDNDNIDYMSYLKSGLIENYNYSYHMGYHLHLWFDEKNRTSDISELIKSKIKSEEQISIIKQEILVADLSTLEGIDFDKLRKISVSEFSTKLVKKVDEITKQIENIKPLTNEFKYLDSDRYLNYIKNLALKYAGKYL</sequence>
<dbReference type="AlphaFoldDB" id="A0A1M5Z7E3"/>
<protein>
    <submittedName>
        <fullName evidence="1">Uncharacterized protein</fullName>
    </submittedName>
</protein>
<evidence type="ECO:0000313" key="1">
    <source>
        <dbReference type="EMBL" id="SHI20150.1"/>
    </source>
</evidence>
<dbReference type="STRING" id="1123281.SAMN02745180_02820"/>
<name>A0A1M5Z7E3_9FIRM</name>
<evidence type="ECO:0000313" key="2">
    <source>
        <dbReference type="Proteomes" id="UP000184389"/>
    </source>
</evidence>
<dbReference type="EMBL" id="FQXR01000023">
    <property type="protein sequence ID" value="SHI20150.1"/>
    <property type="molecule type" value="Genomic_DNA"/>
</dbReference>
<accession>A0A1M5Z7E3</accession>
<dbReference type="RefSeq" id="WP_072745414.1">
    <property type="nucleotide sequence ID" value="NZ_FQXR01000023.1"/>
</dbReference>
<keyword evidence="2" id="KW-1185">Reference proteome</keyword>
<proteinExistence type="predicted"/>
<dbReference type="Proteomes" id="UP000184389">
    <property type="component" value="Unassembled WGS sequence"/>
</dbReference>